<comment type="caution">
    <text evidence="1">The sequence shown here is derived from an EMBL/GenBank/DDBJ whole genome shotgun (WGS) entry which is preliminary data.</text>
</comment>
<gene>
    <name evidence="1" type="ORF">M0L20_29435</name>
</gene>
<evidence type="ECO:0000313" key="1">
    <source>
        <dbReference type="EMBL" id="MCK8496025.1"/>
    </source>
</evidence>
<accession>A0ABT0HWW7</accession>
<reference evidence="1 2" key="1">
    <citation type="submission" date="2022-04" db="EMBL/GenBank/DDBJ databases">
        <title>Spirosoma sp. strain RP8 genome sequencing and assembly.</title>
        <authorList>
            <person name="Jung Y."/>
        </authorList>
    </citation>
    <scope>NUCLEOTIDE SEQUENCE [LARGE SCALE GENOMIC DNA]</scope>
    <source>
        <strain evidence="1 2">RP8</strain>
    </source>
</reference>
<sequence>MELQNDKKTIIAAQTEATIGHANLPTEPVEDMELNDEQLDIISGGGDGFIKVS</sequence>
<dbReference type="RefSeq" id="WP_248480870.1">
    <property type="nucleotide sequence ID" value="NZ_JALPRF010000014.1"/>
</dbReference>
<dbReference type="Proteomes" id="UP001202180">
    <property type="component" value="Unassembled WGS sequence"/>
</dbReference>
<keyword evidence="2" id="KW-1185">Reference proteome</keyword>
<protein>
    <recommendedName>
        <fullName evidence="3">Bacteriocin</fullName>
    </recommendedName>
</protein>
<evidence type="ECO:0000313" key="2">
    <source>
        <dbReference type="Proteomes" id="UP001202180"/>
    </source>
</evidence>
<dbReference type="EMBL" id="JALPRF010000014">
    <property type="protein sequence ID" value="MCK8496025.1"/>
    <property type="molecule type" value="Genomic_DNA"/>
</dbReference>
<name>A0ABT0HWW7_9BACT</name>
<proteinExistence type="predicted"/>
<evidence type="ECO:0008006" key="3">
    <source>
        <dbReference type="Google" id="ProtNLM"/>
    </source>
</evidence>
<organism evidence="1 2">
    <name type="scientific">Spirosoma liriopis</name>
    <dbReference type="NCBI Taxonomy" id="2937440"/>
    <lineage>
        <taxon>Bacteria</taxon>
        <taxon>Pseudomonadati</taxon>
        <taxon>Bacteroidota</taxon>
        <taxon>Cytophagia</taxon>
        <taxon>Cytophagales</taxon>
        <taxon>Cytophagaceae</taxon>
        <taxon>Spirosoma</taxon>
    </lineage>
</organism>